<proteinExistence type="predicted"/>
<name>A0A0J8XWY5_9GAMM</name>
<organism evidence="1 2">
    <name type="scientific">Photobacterium swingsii</name>
    <dbReference type="NCBI Taxonomy" id="680026"/>
    <lineage>
        <taxon>Bacteria</taxon>
        <taxon>Pseudomonadati</taxon>
        <taxon>Pseudomonadota</taxon>
        <taxon>Gammaproteobacteria</taxon>
        <taxon>Vibrionales</taxon>
        <taxon>Vibrionaceae</taxon>
        <taxon>Photobacterium</taxon>
    </lineage>
</organism>
<gene>
    <name evidence="1" type="ORF">C9I94_05640</name>
</gene>
<dbReference type="Proteomes" id="UP000240481">
    <property type="component" value="Unassembled WGS sequence"/>
</dbReference>
<dbReference type="RefSeq" id="WP_048899562.1">
    <property type="nucleotide sequence ID" value="NZ_AP024852.1"/>
</dbReference>
<keyword evidence="2" id="KW-1185">Reference proteome</keyword>
<protein>
    <recommendedName>
        <fullName evidence="3">DUF4878 domain-containing protein</fullName>
    </recommendedName>
</protein>
<dbReference type="AlphaFoldDB" id="A0A0J8XWY5"/>
<dbReference type="PROSITE" id="PS51257">
    <property type="entry name" value="PROKAR_LIPOPROTEIN"/>
    <property type="match status" value="1"/>
</dbReference>
<sequence>MKNILKAAKYCALSLVVVLVGCGSDHPSEKEVKAAFDISIKDNLGDSASIKFNNFDLSDCKIIDEKEGSDVECTVKAAAQVKGTIMGVETNESNKINDNFTFRNIDGTWELV</sequence>
<comment type="caution">
    <text evidence="1">The sequence shown here is derived from an EMBL/GenBank/DDBJ whole genome shotgun (WGS) entry which is preliminary data.</text>
</comment>
<evidence type="ECO:0000313" key="1">
    <source>
        <dbReference type="EMBL" id="PSW26032.1"/>
    </source>
</evidence>
<accession>A0A0J8XWY5</accession>
<dbReference type="OrthoDB" id="5918764at2"/>
<dbReference type="EMBL" id="PYLZ01000002">
    <property type="protein sequence ID" value="PSW26032.1"/>
    <property type="molecule type" value="Genomic_DNA"/>
</dbReference>
<reference evidence="1 2" key="1">
    <citation type="submission" date="2018-01" db="EMBL/GenBank/DDBJ databases">
        <title>Whole genome sequencing of Histamine producing bacteria.</title>
        <authorList>
            <person name="Butler K."/>
        </authorList>
    </citation>
    <scope>NUCLEOTIDE SEQUENCE [LARGE SCALE GENOMIC DNA]</scope>
    <source>
        <strain evidence="1 2">DSM 24669</strain>
    </source>
</reference>
<evidence type="ECO:0000313" key="2">
    <source>
        <dbReference type="Proteomes" id="UP000240481"/>
    </source>
</evidence>
<evidence type="ECO:0008006" key="3">
    <source>
        <dbReference type="Google" id="ProtNLM"/>
    </source>
</evidence>